<dbReference type="EMBL" id="MFLA01000033">
    <property type="protein sequence ID" value="OGG58378.1"/>
    <property type="molecule type" value="Genomic_DNA"/>
</dbReference>
<feature type="signal peptide" evidence="2">
    <location>
        <begin position="1"/>
        <end position="27"/>
    </location>
</feature>
<protein>
    <recommendedName>
        <fullName evidence="5">CARDB domain-containing protein</fullName>
    </recommendedName>
</protein>
<feature type="transmembrane region" description="Helical" evidence="1">
    <location>
        <begin position="442"/>
        <end position="459"/>
    </location>
</feature>
<comment type="caution">
    <text evidence="3">The sequence shown here is derived from an EMBL/GenBank/DDBJ whole genome shotgun (WGS) entry which is preliminary data.</text>
</comment>
<accession>A0A1F6DAA5</accession>
<dbReference type="Proteomes" id="UP000176377">
    <property type="component" value="Unassembled WGS sequence"/>
</dbReference>
<evidence type="ECO:0000313" key="3">
    <source>
        <dbReference type="EMBL" id="OGG58378.1"/>
    </source>
</evidence>
<proteinExistence type="predicted"/>
<organism evidence="3 4">
    <name type="scientific">Candidatus Kaiserbacteria bacterium RIFCSPHIGHO2_01_FULL_56_24</name>
    <dbReference type="NCBI Taxonomy" id="1798487"/>
    <lineage>
        <taxon>Bacteria</taxon>
        <taxon>Candidatus Kaiseribacteriota</taxon>
    </lineage>
</organism>
<gene>
    <name evidence="3" type="ORF">A2765_05515</name>
</gene>
<keyword evidence="2" id="KW-0732">Signal</keyword>
<name>A0A1F6DAA5_9BACT</name>
<keyword evidence="1" id="KW-1133">Transmembrane helix</keyword>
<evidence type="ECO:0008006" key="5">
    <source>
        <dbReference type="Google" id="ProtNLM"/>
    </source>
</evidence>
<evidence type="ECO:0000256" key="1">
    <source>
        <dbReference type="SAM" id="Phobius"/>
    </source>
</evidence>
<keyword evidence="1" id="KW-0472">Membrane</keyword>
<evidence type="ECO:0000256" key="2">
    <source>
        <dbReference type="SAM" id="SignalP"/>
    </source>
</evidence>
<keyword evidence="1" id="KW-0812">Transmembrane</keyword>
<feature type="chain" id="PRO_5009523743" description="CARDB domain-containing protein" evidence="2">
    <location>
        <begin position="28"/>
        <end position="475"/>
    </location>
</feature>
<dbReference type="AlphaFoldDB" id="A0A1F6DAA5"/>
<sequence length="475" mass="51409">MRSTGKFVALVANLLLLGALVAQPVMVAAQVVVIDPDNDAVPTTALAGAPANTVSCFDYYTFGSVQAKLSSSVGSTVSGTAITFSGQLVNGNPYPIVDGALYVKIFKTRGTTNDGNGPDVVDQFFVKGDIVIPAKSSAPISFQWRVPSYAQSGDYQLATFVTASRKFNLLGLSFTDDVVGNTVPFKVNGEQQGAVRFDKAGVTIENDAYHFASFPPREDGQKPVTLTAKVRNTTDAAQSATVSWVVYQWDAQLRENAVQEESKQVTVPADSSSDVTITVTDSKYPVYLVVGTLKWKDTQSVIGARFVREGVDRTRINFPGVISFPLNAGQENTLFSCLHNSGESPVVTGGKLELALTDASGNLIHQYTYSGDVTGAMMGVAEKFIPQKDYDYFVLDARLYQGDQFIDEAHLVYDCQTIDPSLCKPHVEPTFLDSITGSIRNIAVIVIGVIILIVVLWIYRRISRKPVNTTQLPPM</sequence>
<evidence type="ECO:0000313" key="4">
    <source>
        <dbReference type="Proteomes" id="UP000176377"/>
    </source>
</evidence>
<reference evidence="3 4" key="1">
    <citation type="journal article" date="2016" name="Nat. Commun.">
        <title>Thousands of microbial genomes shed light on interconnected biogeochemical processes in an aquifer system.</title>
        <authorList>
            <person name="Anantharaman K."/>
            <person name="Brown C.T."/>
            <person name="Hug L.A."/>
            <person name="Sharon I."/>
            <person name="Castelle C.J."/>
            <person name="Probst A.J."/>
            <person name="Thomas B.C."/>
            <person name="Singh A."/>
            <person name="Wilkins M.J."/>
            <person name="Karaoz U."/>
            <person name="Brodie E.L."/>
            <person name="Williams K.H."/>
            <person name="Hubbard S.S."/>
            <person name="Banfield J.F."/>
        </authorList>
    </citation>
    <scope>NUCLEOTIDE SEQUENCE [LARGE SCALE GENOMIC DNA]</scope>
</reference>